<evidence type="ECO:0000256" key="5">
    <source>
        <dbReference type="ARBA" id="ARBA00022857"/>
    </source>
</evidence>
<dbReference type="PROSITE" id="PS00076">
    <property type="entry name" value="PYRIDINE_REDOX_1"/>
    <property type="match status" value="1"/>
</dbReference>
<evidence type="ECO:0000256" key="6">
    <source>
        <dbReference type="ARBA" id="ARBA00023002"/>
    </source>
</evidence>
<keyword evidence="10" id="KW-1133">Transmembrane helix</keyword>
<comment type="similarity">
    <text evidence="2 9">Belongs to the class-I pyridine nucleotide-disulfide oxidoreductase family.</text>
</comment>
<feature type="transmembrane region" description="Helical" evidence="10">
    <location>
        <begin position="198"/>
        <end position="222"/>
    </location>
</feature>
<dbReference type="SUPFAM" id="SSF51905">
    <property type="entry name" value="FAD/NAD(P)-binding domain"/>
    <property type="match status" value="1"/>
</dbReference>
<dbReference type="Pfam" id="PF07992">
    <property type="entry name" value="Pyr_redox_2"/>
    <property type="match status" value="1"/>
</dbReference>
<feature type="transmembrane region" description="Helical" evidence="10">
    <location>
        <begin position="52"/>
        <end position="85"/>
    </location>
</feature>
<dbReference type="InterPro" id="IPR004099">
    <property type="entry name" value="Pyr_nucl-diS_OxRdtase_dimer"/>
</dbReference>
<dbReference type="EMBL" id="BAAAFO010000001">
    <property type="protein sequence ID" value="GAA0243670.1"/>
    <property type="molecule type" value="Genomic_DNA"/>
</dbReference>
<keyword evidence="10" id="KW-0472">Membrane</keyword>
<feature type="transmembrane region" description="Helical" evidence="10">
    <location>
        <begin position="92"/>
        <end position="113"/>
    </location>
</feature>
<dbReference type="SUPFAM" id="SSF55424">
    <property type="entry name" value="FAD/NAD-linked reductases, dimerisation (C-terminal) domain"/>
    <property type="match status" value="1"/>
</dbReference>
<comment type="caution">
    <text evidence="14">The sequence shown here is derived from an EMBL/GenBank/DDBJ whole genome shotgun (WGS) entry which is preliminary data.</text>
</comment>
<evidence type="ECO:0000313" key="15">
    <source>
        <dbReference type="Proteomes" id="UP001500657"/>
    </source>
</evidence>
<feature type="transmembrane region" description="Helical" evidence="10">
    <location>
        <begin position="167"/>
        <end position="186"/>
    </location>
</feature>
<evidence type="ECO:0000259" key="13">
    <source>
        <dbReference type="Pfam" id="PF09335"/>
    </source>
</evidence>
<dbReference type="InterPro" id="IPR023753">
    <property type="entry name" value="FAD/NAD-binding_dom"/>
</dbReference>
<dbReference type="InterPro" id="IPR016156">
    <property type="entry name" value="FAD/NAD-linked_Rdtase_dimer_sf"/>
</dbReference>
<feature type="transmembrane region" description="Helical" evidence="10">
    <location>
        <begin position="137"/>
        <end position="160"/>
    </location>
</feature>
<feature type="transmembrane region" description="Helical" evidence="10">
    <location>
        <begin position="243"/>
        <end position="261"/>
    </location>
</feature>
<dbReference type="PRINTS" id="PR00411">
    <property type="entry name" value="PNDRDTASEI"/>
</dbReference>
<feature type="domain" description="VTT" evidence="13">
    <location>
        <begin position="72"/>
        <end position="188"/>
    </location>
</feature>
<dbReference type="InterPro" id="IPR032816">
    <property type="entry name" value="VTT_dom"/>
</dbReference>
<keyword evidence="5" id="KW-0521">NADP</keyword>
<dbReference type="PANTHER" id="PTHR43014">
    <property type="entry name" value="MERCURIC REDUCTASE"/>
    <property type="match status" value="1"/>
</dbReference>
<name>A0ABN0UA59_9GAMM</name>
<evidence type="ECO:0000259" key="12">
    <source>
        <dbReference type="Pfam" id="PF07992"/>
    </source>
</evidence>
<dbReference type="RefSeq" id="WP_343880155.1">
    <property type="nucleotide sequence ID" value="NZ_BAAAFO010000001.1"/>
</dbReference>
<evidence type="ECO:0000256" key="8">
    <source>
        <dbReference type="ARBA" id="ARBA00023284"/>
    </source>
</evidence>
<gene>
    <name evidence="14" type="ORF">GCM10009126_06730</name>
</gene>
<keyword evidence="6 9" id="KW-0560">Oxidoreductase</keyword>
<evidence type="ECO:0000256" key="1">
    <source>
        <dbReference type="ARBA" id="ARBA00001974"/>
    </source>
</evidence>
<keyword evidence="7" id="KW-1015">Disulfide bond</keyword>
<evidence type="ECO:0000256" key="3">
    <source>
        <dbReference type="ARBA" id="ARBA00022630"/>
    </source>
</evidence>
<dbReference type="Gene3D" id="3.50.50.60">
    <property type="entry name" value="FAD/NAD(P)-binding domain"/>
    <property type="match status" value="2"/>
</dbReference>
<keyword evidence="15" id="KW-1185">Reference proteome</keyword>
<feature type="domain" description="FAD/NAD(P)-binding" evidence="12">
    <location>
        <begin position="243"/>
        <end position="557"/>
    </location>
</feature>
<dbReference type="PANTHER" id="PTHR43014:SF2">
    <property type="entry name" value="MERCURIC REDUCTASE"/>
    <property type="match status" value="1"/>
</dbReference>
<evidence type="ECO:0000313" key="14">
    <source>
        <dbReference type="EMBL" id="GAA0243670.1"/>
    </source>
</evidence>
<keyword evidence="4 9" id="KW-0274">FAD</keyword>
<dbReference type="InterPro" id="IPR012999">
    <property type="entry name" value="Pyr_OxRdtase_I_AS"/>
</dbReference>
<reference evidence="14 15" key="1">
    <citation type="journal article" date="2019" name="Int. J. Syst. Evol. Microbiol.">
        <title>The Global Catalogue of Microorganisms (GCM) 10K type strain sequencing project: providing services to taxonomists for standard genome sequencing and annotation.</title>
        <authorList>
            <consortium name="The Broad Institute Genomics Platform"/>
            <consortium name="The Broad Institute Genome Sequencing Center for Infectious Disease"/>
            <person name="Wu L."/>
            <person name="Ma J."/>
        </authorList>
    </citation>
    <scope>NUCLEOTIDE SEQUENCE [LARGE SCALE GENOMIC DNA]</scope>
    <source>
        <strain evidence="14 15">JCM 16242</strain>
    </source>
</reference>
<dbReference type="InterPro" id="IPR036188">
    <property type="entry name" value="FAD/NAD-bd_sf"/>
</dbReference>
<organism evidence="14 15">
    <name type="scientific">Rhodanobacter caeni</name>
    <dbReference type="NCBI Taxonomy" id="657654"/>
    <lineage>
        <taxon>Bacteria</taxon>
        <taxon>Pseudomonadati</taxon>
        <taxon>Pseudomonadota</taxon>
        <taxon>Gammaproteobacteria</taxon>
        <taxon>Lysobacterales</taxon>
        <taxon>Rhodanobacteraceae</taxon>
        <taxon>Rhodanobacter</taxon>
    </lineage>
</organism>
<keyword evidence="8 9" id="KW-0676">Redox-active center</keyword>
<evidence type="ECO:0000256" key="9">
    <source>
        <dbReference type="RuleBase" id="RU003691"/>
    </source>
</evidence>
<feature type="domain" description="Pyridine nucleotide-disulphide oxidoreductase dimerisation" evidence="11">
    <location>
        <begin position="579"/>
        <end position="687"/>
    </location>
</feature>
<evidence type="ECO:0000259" key="11">
    <source>
        <dbReference type="Pfam" id="PF02852"/>
    </source>
</evidence>
<dbReference type="Proteomes" id="UP001500657">
    <property type="component" value="Unassembled WGS sequence"/>
</dbReference>
<dbReference type="Pfam" id="PF09335">
    <property type="entry name" value="VTT_dom"/>
    <property type="match status" value="1"/>
</dbReference>
<keyword evidence="3 9" id="KW-0285">Flavoprotein</keyword>
<feature type="transmembrane region" description="Helical" evidence="10">
    <location>
        <begin position="12"/>
        <end position="32"/>
    </location>
</feature>
<evidence type="ECO:0000256" key="10">
    <source>
        <dbReference type="SAM" id="Phobius"/>
    </source>
</evidence>
<dbReference type="PRINTS" id="PR00368">
    <property type="entry name" value="FADPNR"/>
</dbReference>
<protein>
    <submittedName>
        <fullName evidence="14">Bifunctional TVP38/TMEM64 family protein/FAD-dependent oxidoreductase</fullName>
    </submittedName>
</protein>
<comment type="cofactor">
    <cofactor evidence="1">
        <name>FAD</name>
        <dbReference type="ChEBI" id="CHEBI:57692"/>
    </cofactor>
</comment>
<evidence type="ECO:0000256" key="4">
    <source>
        <dbReference type="ARBA" id="ARBA00022827"/>
    </source>
</evidence>
<proteinExistence type="inferred from homology"/>
<sequence>MKGRRLLPRLFIALLIAAAITGFFVFDLSHYLNLHTLKAQQQSLQAWRGEHPWLLAGGFLLGYIAMAAASLPGAALATIAAGAVFGLVEGTLLASFASSIGATLAFLASRFLFRDAVKRRFGKRLHVIDEGLKRDGAFYLFTLRLVPALPFFAINLLMGVTALPARTFYWVSQVGMLAGTIVYVNAGTQLAQLDSASGIFSPVLLGSFVLLGIFPWIARALVALVRRRKLYARWKKPRRFDRNLVVIGAGAAGLVSAYIAATVKSRVTLVEKGAMGGDCLNEGCVPSKALIHSARLAARARDAAAAGVQVGEVSVDFAAVMARVQRVIGDVAPHDSVERYSELGVDVRKGHATIVSPWEVRIGDETLTTRAIVIAAGAEPLVPDLPGLAGSGYLTSATLWALRELPPRLVVMGGGPVGCELAQAFARLGSRVTQVELGEHLLGREDADVSAFVEARLREDGVDVRTGHKAVAVESDAQGKSLRCEHDGETVTLPFDTLLVAVGRRPRVEGYGLQELGIPTPRTVETDAYLQTLYPNIYACGDVAGPYQLTHVGAHQAWYATLNALLGGLWRFKADYSAIPATTFVDPEVARVGLNEREASEQDIRYEVTRYDLADLDRAIAEDGTRGFVKVLTVPGKDRILGATIVGAQAGELLAEFTLAMTHGLGLGKILGTIHAYPTWAEANKYAAGAWRKAHAPQGALRWAERWFRWRRR</sequence>
<keyword evidence="10" id="KW-0812">Transmembrane</keyword>
<dbReference type="Gene3D" id="3.30.390.30">
    <property type="match status" value="1"/>
</dbReference>
<dbReference type="Pfam" id="PF02852">
    <property type="entry name" value="Pyr_redox_dim"/>
    <property type="match status" value="1"/>
</dbReference>
<evidence type="ECO:0000256" key="7">
    <source>
        <dbReference type="ARBA" id="ARBA00023157"/>
    </source>
</evidence>
<accession>A0ABN0UA59</accession>
<evidence type="ECO:0000256" key="2">
    <source>
        <dbReference type="ARBA" id="ARBA00007532"/>
    </source>
</evidence>